<dbReference type="Proteomes" id="UP000324536">
    <property type="component" value="Chromosome"/>
</dbReference>
<dbReference type="Pfam" id="PF10934">
    <property type="entry name" value="Sheath_initiator"/>
    <property type="match status" value="1"/>
</dbReference>
<dbReference type="EMBL" id="CP043506">
    <property type="protein sequence ID" value="QEO17215.1"/>
    <property type="molecule type" value="Genomic_DNA"/>
</dbReference>
<proteinExistence type="predicted"/>
<dbReference type="RefSeq" id="WP_149278894.1">
    <property type="nucleotide sequence ID" value="NZ_CP043506.1"/>
</dbReference>
<protein>
    <submittedName>
        <fullName evidence="1">Uncharacterized protein</fullName>
    </submittedName>
</protein>
<dbReference type="KEGG" id="acek:FLP30_05270"/>
<gene>
    <name evidence="1" type="ORF">FLP30_05270</name>
</gene>
<organism evidence="1 2">
    <name type="scientific">Acetobacter vaccinii</name>
    <dbReference type="NCBI Taxonomy" id="2592655"/>
    <lineage>
        <taxon>Bacteria</taxon>
        <taxon>Pseudomonadati</taxon>
        <taxon>Pseudomonadota</taxon>
        <taxon>Alphaproteobacteria</taxon>
        <taxon>Acetobacterales</taxon>
        <taxon>Acetobacteraceae</taxon>
        <taxon>Acetobacter</taxon>
    </lineage>
</organism>
<reference evidence="1 2" key="1">
    <citation type="submission" date="2019-09" db="EMBL/GenBank/DDBJ databases">
        <title>Genome sequencing of strain KACC 21233.</title>
        <authorList>
            <person name="Heo J."/>
            <person name="Kim S.-J."/>
            <person name="Kim J.-S."/>
            <person name="Hong S.-B."/>
            <person name="Kwon S.-W."/>
        </authorList>
    </citation>
    <scope>NUCLEOTIDE SEQUENCE [LARGE SCALE GENOMIC DNA]</scope>
    <source>
        <strain evidence="1 2">KACC 21233</strain>
    </source>
</reference>
<dbReference type="OrthoDB" id="7026141at2"/>
<dbReference type="InterPro" id="IPR020288">
    <property type="entry name" value="Sheath_initiator"/>
</dbReference>
<sequence>MQTLLLDRTTWDLALDARGGIAVASGAYATTQDVASALRVFQGECHYNTSLGLPYRQRVLGRGQSAAVFRAQAQTEALRVPGVAAARCIITALGADRQLSGGILVTTSDGATQSVGF</sequence>
<evidence type="ECO:0000313" key="2">
    <source>
        <dbReference type="Proteomes" id="UP000324536"/>
    </source>
</evidence>
<evidence type="ECO:0000313" key="1">
    <source>
        <dbReference type="EMBL" id="QEO17215.1"/>
    </source>
</evidence>
<keyword evidence="2" id="KW-1185">Reference proteome</keyword>
<dbReference type="AlphaFoldDB" id="A0A5C1YNW5"/>
<accession>A0A5C1YNW5</accession>
<name>A0A5C1YNW5_9PROT</name>